<name>A0ABV8IJX1_9ACTN</name>
<comment type="caution">
    <text evidence="2">The sequence shown here is derived from an EMBL/GenBank/DDBJ whole genome shotgun (WGS) entry which is preliminary data.</text>
</comment>
<accession>A0ABV8IJX1</accession>
<evidence type="ECO:0008006" key="4">
    <source>
        <dbReference type="Google" id="ProtNLM"/>
    </source>
</evidence>
<keyword evidence="1" id="KW-0812">Transmembrane</keyword>
<evidence type="ECO:0000313" key="2">
    <source>
        <dbReference type="EMBL" id="MFC4063267.1"/>
    </source>
</evidence>
<keyword evidence="3" id="KW-1185">Reference proteome</keyword>
<organism evidence="2 3">
    <name type="scientific">Planomonospora corallina</name>
    <dbReference type="NCBI Taxonomy" id="1806052"/>
    <lineage>
        <taxon>Bacteria</taxon>
        <taxon>Bacillati</taxon>
        <taxon>Actinomycetota</taxon>
        <taxon>Actinomycetes</taxon>
        <taxon>Streptosporangiales</taxon>
        <taxon>Streptosporangiaceae</taxon>
        <taxon>Planomonospora</taxon>
    </lineage>
</organism>
<dbReference type="Proteomes" id="UP001595850">
    <property type="component" value="Unassembled WGS sequence"/>
</dbReference>
<feature type="transmembrane region" description="Helical" evidence="1">
    <location>
        <begin position="14"/>
        <end position="37"/>
    </location>
</feature>
<dbReference type="RefSeq" id="WP_377295118.1">
    <property type="nucleotide sequence ID" value="NZ_JBHSBM010000077.1"/>
</dbReference>
<dbReference type="EMBL" id="JBHSBM010000077">
    <property type="protein sequence ID" value="MFC4063267.1"/>
    <property type="molecule type" value="Genomic_DNA"/>
</dbReference>
<feature type="transmembrane region" description="Helical" evidence="1">
    <location>
        <begin position="77"/>
        <end position="95"/>
    </location>
</feature>
<evidence type="ECO:0000313" key="3">
    <source>
        <dbReference type="Proteomes" id="UP001595850"/>
    </source>
</evidence>
<sequence length="97" mass="10037">MAVSTGEPPGRGAAGLRAVLCPGLASVPITGMIFFLVDVMWTATPARRALHDVLAGTVVVDVRSDGTRAGVSVPTRVLASLLMVVLLSLMPYLAFMG</sequence>
<keyword evidence="1" id="KW-0472">Membrane</keyword>
<reference evidence="3" key="1">
    <citation type="journal article" date="2019" name="Int. J. Syst. Evol. Microbiol.">
        <title>The Global Catalogue of Microorganisms (GCM) 10K type strain sequencing project: providing services to taxonomists for standard genome sequencing and annotation.</title>
        <authorList>
            <consortium name="The Broad Institute Genomics Platform"/>
            <consortium name="The Broad Institute Genome Sequencing Center for Infectious Disease"/>
            <person name="Wu L."/>
            <person name="Ma J."/>
        </authorList>
    </citation>
    <scope>NUCLEOTIDE SEQUENCE [LARGE SCALE GENOMIC DNA]</scope>
    <source>
        <strain evidence="3">TBRC 4489</strain>
    </source>
</reference>
<gene>
    <name evidence="2" type="ORF">ACFOWE_33720</name>
</gene>
<proteinExistence type="predicted"/>
<keyword evidence="1" id="KW-1133">Transmembrane helix</keyword>
<evidence type="ECO:0000256" key="1">
    <source>
        <dbReference type="SAM" id="Phobius"/>
    </source>
</evidence>
<protein>
    <recommendedName>
        <fullName evidence="4">RDD domain-containing protein</fullName>
    </recommendedName>
</protein>